<evidence type="ECO:0000259" key="6">
    <source>
        <dbReference type="PROSITE" id="PS51194"/>
    </source>
</evidence>
<evidence type="ECO:0000313" key="7">
    <source>
        <dbReference type="EMBL" id="OCL99293.1"/>
    </source>
</evidence>
<organism evidence="7 8">
    <name type="scientific">Aliarcobacter thereius</name>
    <dbReference type="NCBI Taxonomy" id="544718"/>
    <lineage>
        <taxon>Bacteria</taxon>
        <taxon>Pseudomonadati</taxon>
        <taxon>Campylobacterota</taxon>
        <taxon>Epsilonproteobacteria</taxon>
        <taxon>Campylobacterales</taxon>
        <taxon>Arcobacteraceae</taxon>
        <taxon>Aliarcobacter</taxon>
    </lineage>
</organism>
<dbReference type="PANTHER" id="PTHR12131:SF1">
    <property type="entry name" value="ATP-DEPENDENT RNA HELICASE SUPV3L1, MITOCHONDRIAL-RELATED"/>
    <property type="match status" value="1"/>
</dbReference>
<evidence type="ECO:0000256" key="3">
    <source>
        <dbReference type="ARBA" id="ARBA00022806"/>
    </source>
</evidence>
<gene>
    <name evidence="7" type="ORF">AAX29_01105</name>
</gene>
<proteinExistence type="predicted"/>
<accession>A0A1C0B6T0</accession>
<keyword evidence="3 7" id="KW-0347">Helicase</keyword>
<evidence type="ECO:0000256" key="1">
    <source>
        <dbReference type="ARBA" id="ARBA00022741"/>
    </source>
</evidence>
<protein>
    <submittedName>
        <fullName evidence="7">Ski2-like helicase</fullName>
    </submittedName>
</protein>
<evidence type="ECO:0000313" key="8">
    <source>
        <dbReference type="Proteomes" id="UP000093281"/>
    </source>
</evidence>
<dbReference type="PANTHER" id="PTHR12131">
    <property type="entry name" value="ATP-DEPENDENT RNA AND DNA HELICASE"/>
    <property type="match status" value="1"/>
</dbReference>
<dbReference type="GO" id="GO:0004386">
    <property type="term" value="F:helicase activity"/>
    <property type="evidence" value="ECO:0007669"/>
    <property type="project" value="UniProtKB-KW"/>
</dbReference>
<keyword evidence="1" id="KW-0547">Nucleotide-binding</keyword>
<keyword evidence="2" id="KW-0378">Hydrolase</keyword>
<dbReference type="AlphaFoldDB" id="A0A1C0B6T0"/>
<dbReference type="Pfam" id="PF00271">
    <property type="entry name" value="Helicase_C"/>
    <property type="match status" value="1"/>
</dbReference>
<dbReference type="GO" id="GO:0005524">
    <property type="term" value="F:ATP binding"/>
    <property type="evidence" value="ECO:0007669"/>
    <property type="project" value="UniProtKB-KW"/>
</dbReference>
<dbReference type="PROSITE" id="PS51192">
    <property type="entry name" value="HELICASE_ATP_BIND_1"/>
    <property type="match status" value="1"/>
</dbReference>
<dbReference type="SMART" id="SM00490">
    <property type="entry name" value="HELICc"/>
    <property type="match status" value="1"/>
</dbReference>
<keyword evidence="4" id="KW-0067">ATP-binding</keyword>
<dbReference type="OrthoDB" id="9815222at2"/>
<dbReference type="PROSITE" id="PS51194">
    <property type="entry name" value="HELICASE_CTER"/>
    <property type="match status" value="1"/>
</dbReference>
<evidence type="ECO:0000259" key="5">
    <source>
        <dbReference type="PROSITE" id="PS51192"/>
    </source>
</evidence>
<dbReference type="Pfam" id="PF00270">
    <property type="entry name" value="DEAD"/>
    <property type="match status" value="1"/>
</dbReference>
<reference evidence="8" key="1">
    <citation type="submission" date="2015-05" db="EMBL/GenBank/DDBJ databases">
        <authorList>
            <person name="Rovetto F."/>
            <person name="Cocolin L."/>
            <person name="Illeghems K."/>
            <person name="Van Nieuwerburgh F."/>
            <person name="Houf K."/>
        </authorList>
    </citation>
    <scope>NUCLEOTIDE SEQUENCE [LARGE SCALE GENOMIC DNA]</scope>
    <source>
        <strain evidence="8">DU22</strain>
    </source>
</reference>
<dbReference type="InterPro" id="IPR050699">
    <property type="entry name" value="RNA-DNA_Helicase"/>
</dbReference>
<dbReference type="Proteomes" id="UP000093281">
    <property type="component" value="Unassembled WGS sequence"/>
</dbReference>
<dbReference type="SUPFAM" id="SSF52540">
    <property type="entry name" value="P-loop containing nucleoside triphosphate hydrolases"/>
    <property type="match status" value="1"/>
</dbReference>
<dbReference type="RefSeq" id="WP_066186140.1">
    <property type="nucleotide sequence ID" value="NZ_LCUJ01000003.1"/>
</dbReference>
<sequence>MDRIQEASTVIKSLNKYFNNELENYELIKIVCNYFDKVKDIELSPSDLKFLKYISNIAGIPHYYDLLFEKFNHSEEFNNYDLNTLSSMIYESTLYIDKNVKIHKYQKEVLNHFDIKQQNRFFLSASTSFGKTFLIYEIIKKMQYKNITLIFPTIALLSENYEKLMTNGLYSSFRKDFTIHTLSDVENLSEQNIFIYTPERFLSFIDKNLDINLDFVFVDEIYKIDNEYLIDNINKENERDTAYRVTLYNLLFKSKDILLVGPYINSPDKNDKTKNQSFNTFLDKNKFKLIDYNKFEIVNKSYNKIIGNKKHFIDNELTIDLTGYSKKTVGEQLAKIIQDIKDIGQNVIIYTKGPGFAEKKANEIIKFTSNNSQKSEELIELIQHLESTFKLNDWSIIKGLNNKIGIHHGLVPKYIQKEIISLFNKGDIDILISTTTITEGVNTSAKNLLVLNAYKGDKPLKTFDAKNIAGRAGRFLYHYSGRVLILKKEFQEILEGTDDEIKHKNYDKDIPKNEIDYFITDNEFLNEEDKKEKENVKEKQKARNIPDEIMNMFKVISYSDKIEVYDRIKKLFIEYPSHYKVLQKFINKIAYNLTLDYNGFQIFLWVVKPIIKNDQLNRIIGIEVINENGTSSLLTNLLYFYLKDGFMGSVNYKIKEQDIPTDEAIRTSSNFVFNVLKYQLVKYLGVFNLMYKFLESQENNKDIDDITGIDKLLVKLEYNATSENGKLASDYGVPNKIIEYYDNEESRDEIKQSFDKYEMKKFEQIENIING</sequence>
<dbReference type="GO" id="GO:0016787">
    <property type="term" value="F:hydrolase activity"/>
    <property type="evidence" value="ECO:0007669"/>
    <property type="project" value="UniProtKB-KW"/>
</dbReference>
<feature type="domain" description="Helicase ATP-binding" evidence="5">
    <location>
        <begin position="112"/>
        <end position="281"/>
    </location>
</feature>
<dbReference type="PATRIC" id="fig|544718.51.peg.1080"/>
<evidence type="ECO:0000256" key="4">
    <source>
        <dbReference type="ARBA" id="ARBA00022840"/>
    </source>
</evidence>
<comment type="caution">
    <text evidence="7">The sequence shown here is derived from an EMBL/GenBank/DDBJ whole genome shotgun (WGS) entry which is preliminary data.</text>
</comment>
<dbReference type="InterPro" id="IPR014001">
    <property type="entry name" value="Helicase_ATP-bd"/>
</dbReference>
<dbReference type="Gene3D" id="3.40.50.300">
    <property type="entry name" value="P-loop containing nucleotide triphosphate hydrolases"/>
    <property type="match status" value="2"/>
</dbReference>
<dbReference type="EMBL" id="LCUJ01000003">
    <property type="protein sequence ID" value="OCL99293.1"/>
    <property type="molecule type" value="Genomic_DNA"/>
</dbReference>
<dbReference type="InterPro" id="IPR001650">
    <property type="entry name" value="Helicase_C-like"/>
</dbReference>
<dbReference type="InterPro" id="IPR011545">
    <property type="entry name" value="DEAD/DEAH_box_helicase_dom"/>
</dbReference>
<name>A0A1C0B6T0_9BACT</name>
<dbReference type="InterPro" id="IPR027417">
    <property type="entry name" value="P-loop_NTPase"/>
</dbReference>
<evidence type="ECO:0000256" key="2">
    <source>
        <dbReference type="ARBA" id="ARBA00022801"/>
    </source>
</evidence>
<dbReference type="GO" id="GO:0003676">
    <property type="term" value="F:nucleic acid binding"/>
    <property type="evidence" value="ECO:0007669"/>
    <property type="project" value="InterPro"/>
</dbReference>
<feature type="domain" description="Helicase C-terminal" evidence="6">
    <location>
        <begin position="335"/>
        <end position="518"/>
    </location>
</feature>